<accession>A0A109RHI6</accession>
<dbReference type="PRINTS" id="PR00069">
    <property type="entry name" value="ALDKETRDTASE"/>
</dbReference>
<dbReference type="CDD" id="cd19071">
    <property type="entry name" value="AKR_AKR1-5-like"/>
    <property type="match status" value="1"/>
</dbReference>
<dbReference type="PANTHER" id="PTHR43827">
    <property type="entry name" value="2,5-DIKETO-D-GLUCONIC ACID REDUCTASE"/>
    <property type="match status" value="1"/>
</dbReference>
<reference evidence="5" key="2">
    <citation type="submission" date="2016-01" db="EMBL/GenBank/DDBJ databases">
        <title>Six Aerococcus type strain genome sequencing and assembly using PacBio and Illumina Hiseq.</title>
        <authorList>
            <person name="Carkaci D."/>
            <person name="Dargis R."/>
            <person name="Nielsen X.C."/>
            <person name="Skovgaard O."/>
            <person name="Fuursted K."/>
            <person name="Christensen J.J."/>
        </authorList>
    </citation>
    <scope>NUCLEOTIDE SEQUENCE [LARGE SCALE GENOMIC DNA]</scope>
    <source>
        <strain evidence="5">CCUG42038B</strain>
    </source>
</reference>
<comment type="similarity">
    <text evidence="1">Belongs to the aldo/keto reductase family.</text>
</comment>
<dbReference type="RefSeq" id="WP_067980692.1">
    <property type="nucleotide sequence ID" value="NZ_CP014163.1"/>
</dbReference>
<dbReference type="PROSITE" id="PS00798">
    <property type="entry name" value="ALDOKETO_REDUCTASE_1"/>
    <property type="match status" value="1"/>
</dbReference>
<evidence type="ECO:0000256" key="3">
    <source>
        <dbReference type="ARBA" id="ARBA00023002"/>
    </source>
</evidence>
<dbReference type="KEGG" id="auh:AWM75_08195"/>
<dbReference type="AlphaFoldDB" id="A0A109RHI6"/>
<keyword evidence="5" id="KW-1185">Reference proteome</keyword>
<dbReference type="Gene3D" id="3.20.20.100">
    <property type="entry name" value="NADP-dependent oxidoreductase domain"/>
    <property type="match status" value="1"/>
</dbReference>
<protein>
    <submittedName>
        <fullName evidence="4">2,5-diketo-D-gluconic acid reductase</fullName>
    </submittedName>
</protein>
<dbReference type="InterPro" id="IPR036812">
    <property type="entry name" value="NAD(P)_OxRdtase_dom_sf"/>
</dbReference>
<dbReference type="PROSITE" id="PS00062">
    <property type="entry name" value="ALDOKETO_REDUCTASE_2"/>
    <property type="match status" value="1"/>
</dbReference>
<dbReference type="InterPro" id="IPR020471">
    <property type="entry name" value="AKR"/>
</dbReference>
<dbReference type="Pfam" id="PF00248">
    <property type="entry name" value="Aldo_ket_red"/>
    <property type="match status" value="1"/>
</dbReference>
<keyword evidence="2" id="KW-0521">NADP</keyword>
<keyword evidence="3" id="KW-0560">Oxidoreductase</keyword>
<dbReference type="EMBL" id="CP014163">
    <property type="protein sequence ID" value="AMB99951.1"/>
    <property type="molecule type" value="Genomic_DNA"/>
</dbReference>
<sequence>MKTVELANGLQVPALGFGTWRLADGEEVIQAVTAALEAGYRHIDTAQTYKNEAGVGQAIKDSHVDRADIFLTTKIWNDQATYEGTIASFEESLKKLQTDYVDLLLVHWPNPQAYREEPGYQARNAEVWRALEDLYDQGLAKSIGISNFHQEHYQALAETARIKPMVNQIKLTPGLLQKDLVDFSKAHGMALEAYSPFGSGDLFANEEIKTLADKYQTGVAQLALTWALQHDFIVLPRSSNPDNIKANFDLPDLTISPEDMATLDNLDIDVECPDPNTKPF</sequence>
<dbReference type="InterPro" id="IPR023210">
    <property type="entry name" value="NADP_OxRdtase_dom"/>
</dbReference>
<proteinExistence type="inferred from homology"/>
<evidence type="ECO:0000256" key="2">
    <source>
        <dbReference type="ARBA" id="ARBA00022857"/>
    </source>
</evidence>
<dbReference type="OrthoDB" id="9804790at2"/>
<organism evidence="4 5">
    <name type="scientific">Aerococcus urinaehominis</name>
    <dbReference type="NCBI Taxonomy" id="128944"/>
    <lineage>
        <taxon>Bacteria</taxon>
        <taxon>Bacillati</taxon>
        <taxon>Bacillota</taxon>
        <taxon>Bacilli</taxon>
        <taxon>Lactobacillales</taxon>
        <taxon>Aerococcaceae</taxon>
        <taxon>Aerococcus</taxon>
    </lineage>
</organism>
<name>A0A109RHI6_9LACT</name>
<dbReference type="InterPro" id="IPR018170">
    <property type="entry name" value="Aldo/ket_reductase_CS"/>
</dbReference>
<dbReference type="GO" id="GO:0016616">
    <property type="term" value="F:oxidoreductase activity, acting on the CH-OH group of donors, NAD or NADP as acceptor"/>
    <property type="evidence" value="ECO:0007669"/>
    <property type="project" value="UniProtKB-ARBA"/>
</dbReference>
<gene>
    <name evidence="4" type="ORF">AWM75_08195</name>
</gene>
<dbReference type="FunFam" id="3.20.20.100:FF:000015">
    <property type="entry name" value="Oxidoreductase, aldo/keto reductase family"/>
    <property type="match status" value="1"/>
</dbReference>
<evidence type="ECO:0000256" key="1">
    <source>
        <dbReference type="ARBA" id="ARBA00007905"/>
    </source>
</evidence>
<dbReference type="PANTHER" id="PTHR43827:SF3">
    <property type="entry name" value="NADP-DEPENDENT OXIDOREDUCTASE DOMAIN-CONTAINING PROTEIN"/>
    <property type="match status" value="1"/>
</dbReference>
<dbReference type="PIRSF" id="PIRSF000097">
    <property type="entry name" value="AKR"/>
    <property type="match status" value="1"/>
</dbReference>
<dbReference type="SUPFAM" id="SSF51430">
    <property type="entry name" value="NAD(P)-linked oxidoreductase"/>
    <property type="match status" value="1"/>
</dbReference>
<dbReference type="STRING" id="128944.AWM75_08195"/>
<reference evidence="4 5" key="1">
    <citation type="journal article" date="2016" name="Genome Announc.">
        <title>Complete Genome Sequences of Aerococcus christensenii CCUG 28831T, Aerococcus sanguinicola CCUG 43001T, Aerococcus urinae CCUG 36881T, Aerococcus urinaeequi CCUG 28094T, Aerococcus urinaehominis CCUG 42038 BT, and Aerococcus viridans CCUG 4311T.</title>
        <authorList>
            <person name="Carkaci D."/>
            <person name="Dargis R."/>
            <person name="Nielsen X.C."/>
            <person name="Skovgaard O."/>
            <person name="Fuursted K."/>
            <person name="Christensen J.J."/>
        </authorList>
    </citation>
    <scope>NUCLEOTIDE SEQUENCE [LARGE SCALE GENOMIC DNA]</scope>
    <source>
        <strain evidence="4 5">CCUG42038B</strain>
    </source>
</reference>
<evidence type="ECO:0000313" key="5">
    <source>
        <dbReference type="Proteomes" id="UP000062260"/>
    </source>
</evidence>
<evidence type="ECO:0000313" key="4">
    <source>
        <dbReference type="EMBL" id="AMB99951.1"/>
    </source>
</evidence>
<dbReference type="Proteomes" id="UP000062260">
    <property type="component" value="Chromosome"/>
</dbReference>